<dbReference type="GO" id="GO:0015205">
    <property type="term" value="F:nucleobase transmembrane transporter activity"/>
    <property type="evidence" value="ECO:0007669"/>
    <property type="project" value="TreeGrafter"/>
</dbReference>
<feature type="transmembrane region" description="Helical" evidence="7">
    <location>
        <begin position="77"/>
        <end position="99"/>
    </location>
</feature>
<comment type="similarity">
    <text evidence="2">Belongs to the purine-cytosine permease (2.A.39) family.</text>
</comment>
<dbReference type="AlphaFoldDB" id="A0A8K0TFS9"/>
<protein>
    <submittedName>
        <fullName evidence="8">Allantoin permease</fullName>
    </submittedName>
</protein>
<evidence type="ECO:0000256" key="3">
    <source>
        <dbReference type="ARBA" id="ARBA00022692"/>
    </source>
</evidence>
<comment type="subcellular location">
    <subcellularLocation>
        <location evidence="1">Membrane</location>
        <topology evidence="1">Multi-pass membrane protein</topology>
    </subcellularLocation>
</comment>
<feature type="transmembrane region" description="Helical" evidence="7">
    <location>
        <begin position="284"/>
        <end position="310"/>
    </location>
</feature>
<keyword evidence="4 7" id="KW-1133">Transmembrane helix</keyword>
<feature type="transmembrane region" description="Helical" evidence="7">
    <location>
        <begin position="484"/>
        <end position="509"/>
    </location>
</feature>
<keyword evidence="9" id="KW-1185">Reference proteome</keyword>
<dbReference type="InterPro" id="IPR001248">
    <property type="entry name" value="Pur-cyt_permease"/>
</dbReference>
<dbReference type="Proteomes" id="UP000813385">
    <property type="component" value="Unassembled WGS sequence"/>
</dbReference>
<feature type="region of interest" description="Disordered" evidence="6">
    <location>
        <begin position="543"/>
        <end position="574"/>
    </location>
</feature>
<dbReference type="GO" id="GO:0005886">
    <property type="term" value="C:plasma membrane"/>
    <property type="evidence" value="ECO:0007669"/>
    <property type="project" value="TreeGrafter"/>
</dbReference>
<evidence type="ECO:0000256" key="5">
    <source>
        <dbReference type="ARBA" id="ARBA00023136"/>
    </source>
</evidence>
<feature type="transmembrane region" description="Helical" evidence="7">
    <location>
        <begin position="370"/>
        <end position="388"/>
    </location>
</feature>
<evidence type="ECO:0000256" key="1">
    <source>
        <dbReference type="ARBA" id="ARBA00004141"/>
    </source>
</evidence>
<keyword evidence="3 7" id="KW-0812">Transmembrane</keyword>
<keyword evidence="5 7" id="KW-0472">Membrane</keyword>
<gene>
    <name evidence="8" type="ORF">B0T11DRAFT_256326</name>
</gene>
<feature type="transmembrane region" description="Helical" evidence="7">
    <location>
        <begin position="243"/>
        <end position="264"/>
    </location>
</feature>
<reference evidence="8" key="1">
    <citation type="journal article" date="2021" name="Nat. Commun.">
        <title>Genetic determinants of endophytism in the Arabidopsis root mycobiome.</title>
        <authorList>
            <person name="Mesny F."/>
            <person name="Miyauchi S."/>
            <person name="Thiergart T."/>
            <person name="Pickel B."/>
            <person name="Atanasova L."/>
            <person name="Karlsson M."/>
            <person name="Huettel B."/>
            <person name="Barry K.W."/>
            <person name="Haridas S."/>
            <person name="Chen C."/>
            <person name="Bauer D."/>
            <person name="Andreopoulos W."/>
            <person name="Pangilinan J."/>
            <person name="LaButti K."/>
            <person name="Riley R."/>
            <person name="Lipzen A."/>
            <person name="Clum A."/>
            <person name="Drula E."/>
            <person name="Henrissat B."/>
            <person name="Kohler A."/>
            <person name="Grigoriev I.V."/>
            <person name="Martin F.M."/>
            <person name="Hacquard S."/>
        </authorList>
    </citation>
    <scope>NUCLEOTIDE SEQUENCE</scope>
    <source>
        <strain evidence="8">MPI-CAGE-AT-0016</strain>
    </source>
</reference>
<feature type="transmembrane region" description="Helical" evidence="7">
    <location>
        <begin position="203"/>
        <end position="222"/>
    </location>
</feature>
<evidence type="ECO:0000313" key="8">
    <source>
        <dbReference type="EMBL" id="KAH7362810.1"/>
    </source>
</evidence>
<dbReference type="CDD" id="cd11482">
    <property type="entry name" value="SLC-NCS1sbd_NRT1-like"/>
    <property type="match status" value="1"/>
</dbReference>
<evidence type="ECO:0000256" key="2">
    <source>
        <dbReference type="ARBA" id="ARBA00008974"/>
    </source>
</evidence>
<evidence type="ECO:0000313" key="9">
    <source>
        <dbReference type="Proteomes" id="UP000813385"/>
    </source>
</evidence>
<evidence type="ECO:0000256" key="7">
    <source>
        <dbReference type="SAM" id="Phobius"/>
    </source>
</evidence>
<dbReference type="InterPro" id="IPR045225">
    <property type="entry name" value="Uracil/uridine/allantoin_perm"/>
</dbReference>
<feature type="transmembrane region" description="Helical" evidence="7">
    <location>
        <begin position="111"/>
        <end position="138"/>
    </location>
</feature>
<evidence type="ECO:0000256" key="4">
    <source>
        <dbReference type="ARBA" id="ARBA00022989"/>
    </source>
</evidence>
<organism evidence="8 9">
    <name type="scientific">Plectosphaerella cucumerina</name>
    <dbReference type="NCBI Taxonomy" id="40658"/>
    <lineage>
        <taxon>Eukaryota</taxon>
        <taxon>Fungi</taxon>
        <taxon>Dikarya</taxon>
        <taxon>Ascomycota</taxon>
        <taxon>Pezizomycotina</taxon>
        <taxon>Sordariomycetes</taxon>
        <taxon>Hypocreomycetidae</taxon>
        <taxon>Glomerellales</taxon>
        <taxon>Plectosphaerellaceae</taxon>
        <taxon>Plectosphaerella</taxon>
    </lineage>
</organism>
<dbReference type="PANTHER" id="PTHR30618">
    <property type="entry name" value="NCS1 FAMILY PURINE/PYRIMIDINE TRANSPORTER"/>
    <property type="match status" value="1"/>
</dbReference>
<dbReference type="OrthoDB" id="2018619at2759"/>
<dbReference type="PANTHER" id="PTHR30618:SF0">
    <property type="entry name" value="PURINE-URACIL PERMEASE NCS1"/>
    <property type="match status" value="1"/>
</dbReference>
<feature type="transmembrane region" description="Helical" evidence="7">
    <location>
        <begin position="449"/>
        <end position="472"/>
    </location>
</feature>
<feature type="transmembrane region" description="Helical" evidence="7">
    <location>
        <begin position="331"/>
        <end position="350"/>
    </location>
</feature>
<accession>A0A8K0TFS9</accession>
<dbReference type="EMBL" id="JAGPXD010000003">
    <property type="protein sequence ID" value="KAH7362810.1"/>
    <property type="molecule type" value="Genomic_DNA"/>
</dbReference>
<name>A0A8K0TFS9_9PEZI</name>
<comment type="caution">
    <text evidence="8">The sequence shown here is derived from an EMBL/GenBank/DDBJ whole genome shotgun (WGS) entry which is preliminary data.</text>
</comment>
<proteinExistence type="inferred from homology"/>
<dbReference type="Gene3D" id="1.10.4160.10">
    <property type="entry name" value="Hydantoin permease"/>
    <property type="match status" value="1"/>
</dbReference>
<feature type="transmembrane region" description="Helical" evidence="7">
    <location>
        <begin position="400"/>
        <end position="424"/>
    </location>
</feature>
<dbReference type="Pfam" id="PF02133">
    <property type="entry name" value="Transp_cyt_pur"/>
    <property type="match status" value="1"/>
</dbReference>
<sequence length="574" mass="62445">MRRIREATSSKEEFVRSLETKEWPKGGKAYFNEDLLPTPPEQRTWTALHFFSYYLTQTFSPGSYNLGATLITIGLQWWHGMIAAVVGSLILSVVVVLNSRGATQYHIGFPVYIRAAAGISGSKLFIIVRAAVAVIYFATQTFYGGRLMSVALHAIFGSGWENIPNTLPASAGITSKNLLAFFIFWIIQFPVMFVHPVVLRHLFVVKAIATTAGLFGVMGWAIKMNGGTIGDFELGGNALSGVALAWPMIQAINSVMAALCPILINQPDVARYATRPEQATWSQSIGILVSKVLVMFLSCATTSATAGFLGERYWNVWDLYERILVEYWGPAARAGIFFACAGMMLAVIATNAGANSLPVGADVSGLWPRWINIVRGQVICAFFAPLLVPWKIIANAQSFLVFLGSYTVFLMPTCGIMIVDYWLIRKGNFHVPSLFTKEPSSPYTYYKGWNIRAIVAWLCGVAFTVHGVAGNLKPGSVNAASSNMYRLGFLLSLAMGSLVYYVACLIWPVQLYATSAEGPTSFEAMAASEGFFEGESPDTIRGVVIGSGHSGQDSEVGSNRKGVGSESVSEKYDV</sequence>
<evidence type="ECO:0000256" key="6">
    <source>
        <dbReference type="SAM" id="MobiDB-lite"/>
    </source>
</evidence>
<feature type="transmembrane region" description="Helical" evidence="7">
    <location>
        <begin position="178"/>
        <end position="197"/>
    </location>
</feature>